<dbReference type="InterPro" id="IPR050190">
    <property type="entry name" value="UPF0213_domain"/>
</dbReference>
<comment type="similarity">
    <text evidence="1">Belongs to the UPF0213 family.</text>
</comment>
<gene>
    <name evidence="3" type="ORF">RAK27_10855</name>
</gene>
<dbReference type="InterPro" id="IPR035901">
    <property type="entry name" value="GIY-YIG_endonuc_sf"/>
</dbReference>
<comment type="caution">
    <text evidence="3">The sequence shown here is derived from an EMBL/GenBank/DDBJ whole genome shotgun (WGS) entry which is preliminary data.</text>
</comment>
<evidence type="ECO:0000256" key="1">
    <source>
        <dbReference type="ARBA" id="ARBA00007435"/>
    </source>
</evidence>
<evidence type="ECO:0000313" key="3">
    <source>
        <dbReference type="EMBL" id="MDZ5759158.1"/>
    </source>
</evidence>
<evidence type="ECO:0000313" key="4">
    <source>
        <dbReference type="Proteomes" id="UP001290462"/>
    </source>
</evidence>
<dbReference type="CDD" id="cd10456">
    <property type="entry name" value="GIY-YIG_UPF0213"/>
    <property type="match status" value="1"/>
</dbReference>
<dbReference type="SUPFAM" id="SSF82771">
    <property type="entry name" value="GIY-YIG endonuclease"/>
    <property type="match status" value="1"/>
</dbReference>
<dbReference type="Proteomes" id="UP001290462">
    <property type="component" value="Unassembled WGS sequence"/>
</dbReference>
<sequence>METKISYFYVLCCKDGSFYGGYTTDLSRREKEHNDGIGAKYTKPSYRRPLKMIYAEGFSSRSAATKAEYAFKKQTRAKKVQFLQAAGVGFPLNPKQKCLVNLDGIEEESSNAKSKELSG</sequence>
<evidence type="ECO:0000259" key="2">
    <source>
        <dbReference type="PROSITE" id="PS50164"/>
    </source>
</evidence>
<dbReference type="PANTHER" id="PTHR34477:SF1">
    <property type="entry name" value="UPF0213 PROTEIN YHBQ"/>
    <property type="match status" value="1"/>
</dbReference>
<proteinExistence type="inferred from homology"/>
<dbReference type="EMBL" id="JAVBVO010000003">
    <property type="protein sequence ID" value="MDZ5759158.1"/>
    <property type="molecule type" value="Genomic_DNA"/>
</dbReference>
<dbReference type="Pfam" id="PF01541">
    <property type="entry name" value="GIY-YIG"/>
    <property type="match status" value="1"/>
</dbReference>
<organism evidence="3 4">
    <name type="scientific">Carnobacterium maltaromaticum</name>
    <name type="common">Carnobacterium piscicola</name>
    <dbReference type="NCBI Taxonomy" id="2751"/>
    <lineage>
        <taxon>Bacteria</taxon>
        <taxon>Bacillati</taxon>
        <taxon>Bacillota</taxon>
        <taxon>Bacilli</taxon>
        <taxon>Lactobacillales</taxon>
        <taxon>Carnobacteriaceae</taxon>
        <taxon>Carnobacterium</taxon>
    </lineage>
</organism>
<name>A0AAW9JUA9_CARML</name>
<dbReference type="Gene3D" id="3.40.1440.10">
    <property type="entry name" value="GIY-YIG endonuclease"/>
    <property type="match status" value="1"/>
</dbReference>
<dbReference type="PROSITE" id="PS50164">
    <property type="entry name" value="GIY_YIG"/>
    <property type="match status" value="1"/>
</dbReference>
<protein>
    <submittedName>
        <fullName evidence="3">GIY-YIG nuclease family protein</fullName>
    </submittedName>
</protein>
<dbReference type="RefSeq" id="WP_322809067.1">
    <property type="nucleotide sequence ID" value="NZ_JAVBVO010000003.1"/>
</dbReference>
<dbReference type="AlphaFoldDB" id="A0AAW9JUA9"/>
<reference evidence="3" key="1">
    <citation type="submission" date="2023-08" db="EMBL/GenBank/DDBJ databases">
        <title>Genomic characterization of piscicolin 126 produced by Carnobacterium maltaromaticum CM22 strain isolated from salmon (Salmo salar).</title>
        <authorList>
            <person name="Gonzalez-Gragera E."/>
            <person name="Garcia-Lopez J.D."/>
            <person name="Teso-Perez C."/>
            <person name="Gimenez-Hernandez I."/>
            <person name="Peralta-Sanchez J.M."/>
            <person name="Valdivia E."/>
            <person name="Montalban-Lopez M."/>
            <person name="Martin-Platero A.M."/>
            <person name="Banos A."/>
            <person name="Martinez-Bueno M."/>
        </authorList>
    </citation>
    <scope>NUCLEOTIDE SEQUENCE</scope>
    <source>
        <strain evidence="3">CM22</strain>
    </source>
</reference>
<accession>A0AAW9JUA9</accession>
<feature type="domain" description="GIY-YIG" evidence="2">
    <location>
        <begin position="4"/>
        <end position="81"/>
    </location>
</feature>
<dbReference type="InterPro" id="IPR000305">
    <property type="entry name" value="GIY-YIG_endonuc"/>
</dbReference>
<dbReference type="PANTHER" id="PTHR34477">
    <property type="entry name" value="UPF0213 PROTEIN YHBQ"/>
    <property type="match status" value="1"/>
</dbReference>